<evidence type="ECO:0000313" key="1">
    <source>
        <dbReference type="EMBL" id="KAK7308089.1"/>
    </source>
</evidence>
<accession>A0AAN9PS11</accession>
<dbReference type="EMBL" id="JAYMYQ010000010">
    <property type="protein sequence ID" value="KAK7308089.1"/>
    <property type="molecule type" value="Genomic_DNA"/>
</dbReference>
<sequence length="82" mass="9304">MLDLLCTGSNNGMEITLLEITSWCYNLDSGGCNQRTTNWQLECHLVWRHCKEEMIGKVNLDGRCTLGPLVAHGDAHYDYDDD</sequence>
<comment type="caution">
    <text evidence="1">The sequence shown here is derived from an EMBL/GenBank/DDBJ whole genome shotgun (WGS) entry which is preliminary data.</text>
</comment>
<name>A0AAN9PS11_CANGL</name>
<gene>
    <name evidence="1" type="ORF">VNO77_41684</name>
</gene>
<reference evidence="1 2" key="1">
    <citation type="submission" date="2024-01" db="EMBL/GenBank/DDBJ databases">
        <title>The genomes of 5 underutilized Papilionoideae crops provide insights into root nodulation and disease resistanc.</title>
        <authorList>
            <person name="Jiang F."/>
        </authorList>
    </citation>
    <scope>NUCLEOTIDE SEQUENCE [LARGE SCALE GENOMIC DNA]</scope>
    <source>
        <strain evidence="1">LVBAO_FW01</strain>
        <tissue evidence="1">Leaves</tissue>
    </source>
</reference>
<evidence type="ECO:0000313" key="2">
    <source>
        <dbReference type="Proteomes" id="UP001367508"/>
    </source>
</evidence>
<dbReference type="AlphaFoldDB" id="A0AAN9PS11"/>
<organism evidence="1 2">
    <name type="scientific">Canavalia gladiata</name>
    <name type="common">Sword bean</name>
    <name type="synonym">Dolichos gladiatus</name>
    <dbReference type="NCBI Taxonomy" id="3824"/>
    <lineage>
        <taxon>Eukaryota</taxon>
        <taxon>Viridiplantae</taxon>
        <taxon>Streptophyta</taxon>
        <taxon>Embryophyta</taxon>
        <taxon>Tracheophyta</taxon>
        <taxon>Spermatophyta</taxon>
        <taxon>Magnoliopsida</taxon>
        <taxon>eudicotyledons</taxon>
        <taxon>Gunneridae</taxon>
        <taxon>Pentapetalae</taxon>
        <taxon>rosids</taxon>
        <taxon>fabids</taxon>
        <taxon>Fabales</taxon>
        <taxon>Fabaceae</taxon>
        <taxon>Papilionoideae</taxon>
        <taxon>50 kb inversion clade</taxon>
        <taxon>NPAAA clade</taxon>
        <taxon>indigoferoid/millettioid clade</taxon>
        <taxon>Phaseoleae</taxon>
        <taxon>Canavalia</taxon>
    </lineage>
</organism>
<keyword evidence="2" id="KW-1185">Reference proteome</keyword>
<dbReference type="Proteomes" id="UP001367508">
    <property type="component" value="Unassembled WGS sequence"/>
</dbReference>
<protein>
    <submittedName>
        <fullName evidence="1">Uncharacterized protein</fullName>
    </submittedName>
</protein>
<proteinExistence type="predicted"/>